<evidence type="ECO:0000313" key="2">
    <source>
        <dbReference type="Proteomes" id="UP001341840"/>
    </source>
</evidence>
<gene>
    <name evidence="1" type="ORF">PIB30_028952</name>
</gene>
<comment type="caution">
    <text evidence="1">The sequence shown here is derived from an EMBL/GenBank/DDBJ whole genome shotgun (WGS) entry which is preliminary data.</text>
</comment>
<dbReference type="EMBL" id="JASCZI010090737">
    <property type="protein sequence ID" value="MED6145846.1"/>
    <property type="molecule type" value="Genomic_DNA"/>
</dbReference>
<protein>
    <submittedName>
        <fullName evidence="1">Uncharacterized protein</fullName>
    </submittedName>
</protein>
<name>A0ABU6TAX3_9FABA</name>
<organism evidence="1 2">
    <name type="scientific">Stylosanthes scabra</name>
    <dbReference type="NCBI Taxonomy" id="79078"/>
    <lineage>
        <taxon>Eukaryota</taxon>
        <taxon>Viridiplantae</taxon>
        <taxon>Streptophyta</taxon>
        <taxon>Embryophyta</taxon>
        <taxon>Tracheophyta</taxon>
        <taxon>Spermatophyta</taxon>
        <taxon>Magnoliopsida</taxon>
        <taxon>eudicotyledons</taxon>
        <taxon>Gunneridae</taxon>
        <taxon>Pentapetalae</taxon>
        <taxon>rosids</taxon>
        <taxon>fabids</taxon>
        <taxon>Fabales</taxon>
        <taxon>Fabaceae</taxon>
        <taxon>Papilionoideae</taxon>
        <taxon>50 kb inversion clade</taxon>
        <taxon>dalbergioids sensu lato</taxon>
        <taxon>Dalbergieae</taxon>
        <taxon>Pterocarpus clade</taxon>
        <taxon>Stylosanthes</taxon>
    </lineage>
</organism>
<sequence>MKLKTRVGNVSPGISKLMASIITLKSMLDHHLNYKTRKHACGLSQIRAETWMRETKGEKAYPVGACYMDSKRMTRASRSRKQCVNRSSGSKVMAVESWCHHHHHHHHSHSFISLSLRRRRDEMRKCSSCSACSRYKSCFGHGYNLKLSGDAYYELNVSITIVLSDANRVAGALVKDAAK</sequence>
<evidence type="ECO:0000313" key="1">
    <source>
        <dbReference type="EMBL" id="MED6145846.1"/>
    </source>
</evidence>
<dbReference type="Proteomes" id="UP001341840">
    <property type="component" value="Unassembled WGS sequence"/>
</dbReference>
<accession>A0ABU6TAX3</accession>
<reference evidence="1 2" key="1">
    <citation type="journal article" date="2023" name="Plants (Basel)">
        <title>Bridging the Gap: Combining Genomics and Transcriptomics Approaches to Understand Stylosanthes scabra, an Orphan Legume from the Brazilian Caatinga.</title>
        <authorList>
            <person name="Ferreira-Neto J.R.C."/>
            <person name="da Silva M.D."/>
            <person name="Binneck E."/>
            <person name="de Melo N.F."/>
            <person name="da Silva R.H."/>
            <person name="de Melo A.L.T.M."/>
            <person name="Pandolfi V."/>
            <person name="Bustamante F.O."/>
            <person name="Brasileiro-Vidal A.C."/>
            <person name="Benko-Iseppon A.M."/>
        </authorList>
    </citation>
    <scope>NUCLEOTIDE SEQUENCE [LARGE SCALE GENOMIC DNA]</scope>
    <source>
        <tissue evidence="1">Leaves</tissue>
    </source>
</reference>
<proteinExistence type="predicted"/>
<keyword evidence="2" id="KW-1185">Reference proteome</keyword>